<feature type="transmembrane region" description="Helical" evidence="8">
    <location>
        <begin position="516"/>
        <end position="540"/>
    </location>
</feature>
<dbReference type="GO" id="GO:0009267">
    <property type="term" value="P:cellular response to starvation"/>
    <property type="evidence" value="ECO:0007669"/>
    <property type="project" value="InterPro"/>
</dbReference>
<evidence type="ECO:0000256" key="5">
    <source>
        <dbReference type="ARBA" id="ARBA00022989"/>
    </source>
</evidence>
<keyword evidence="5 8" id="KW-1133">Transmembrane helix</keyword>
<feature type="transmembrane region" description="Helical" evidence="8">
    <location>
        <begin position="485"/>
        <end position="504"/>
    </location>
</feature>
<keyword evidence="6 8" id="KW-0472">Membrane</keyword>
<feature type="transmembrane region" description="Helical" evidence="8">
    <location>
        <begin position="369"/>
        <end position="389"/>
    </location>
</feature>
<keyword evidence="11" id="KW-1185">Reference proteome</keyword>
<feature type="transmembrane region" description="Helical" evidence="8">
    <location>
        <begin position="329"/>
        <end position="348"/>
    </location>
</feature>
<dbReference type="GO" id="GO:0005886">
    <property type="term" value="C:plasma membrane"/>
    <property type="evidence" value="ECO:0007669"/>
    <property type="project" value="UniProtKB-SubCell"/>
</dbReference>
<dbReference type="PANTHER" id="PTHR30252">
    <property type="entry name" value="INNER MEMBRANE PEPTIDE TRANSPORTER"/>
    <property type="match status" value="1"/>
</dbReference>
<feature type="transmembrane region" description="Helical" evidence="8">
    <location>
        <begin position="169"/>
        <end position="190"/>
    </location>
</feature>
<evidence type="ECO:0000313" key="11">
    <source>
        <dbReference type="Proteomes" id="UP001163687"/>
    </source>
</evidence>
<feature type="transmembrane region" description="Helical" evidence="8">
    <location>
        <begin position="290"/>
        <end position="309"/>
    </location>
</feature>
<dbReference type="Proteomes" id="UP001163687">
    <property type="component" value="Chromosome"/>
</dbReference>
<evidence type="ECO:0000256" key="4">
    <source>
        <dbReference type="ARBA" id="ARBA00022692"/>
    </source>
</evidence>
<proteinExistence type="inferred from homology"/>
<evidence type="ECO:0000256" key="6">
    <source>
        <dbReference type="ARBA" id="ARBA00023136"/>
    </source>
</evidence>
<feature type="transmembrane region" description="Helical" evidence="8">
    <location>
        <begin position="124"/>
        <end position="148"/>
    </location>
</feature>
<reference evidence="10" key="1">
    <citation type="submission" date="2022-03" db="EMBL/GenBank/DDBJ databases">
        <title>Complete genome sequence of Caldinitratiruptor microaerophilus.</title>
        <authorList>
            <person name="Mukaiyama R."/>
            <person name="Nishiyama T."/>
            <person name="Ueda K."/>
        </authorList>
    </citation>
    <scope>NUCLEOTIDE SEQUENCE</scope>
    <source>
        <strain evidence="10">JCM 16183</strain>
    </source>
</reference>
<comment type="similarity">
    <text evidence="2">Belongs to the peptide transporter carbon starvation (CstA) (TC 2.A.114) family.</text>
</comment>
<dbReference type="PANTHER" id="PTHR30252:SF0">
    <property type="entry name" value="PEPTIDE TRANSPORTER CSTA"/>
    <property type="match status" value="1"/>
</dbReference>
<feature type="domain" description="CstA N-terminal" evidence="9">
    <location>
        <begin position="43"/>
        <end position="400"/>
    </location>
</feature>
<feature type="region of interest" description="Disordered" evidence="7">
    <location>
        <begin position="1"/>
        <end position="24"/>
    </location>
</feature>
<evidence type="ECO:0000256" key="1">
    <source>
        <dbReference type="ARBA" id="ARBA00004651"/>
    </source>
</evidence>
<evidence type="ECO:0000313" key="10">
    <source>
        <dbReference type="EMBL" id="BDG61079.1"/>
    </source>
</evidence>
<protein>
    <submittedName>
        <fullName evidence="10">Carbon starvation protein A</fullName>
    </submittedName>
</protein>
<keyword evidence="4 8" id="KW-0812">Transmembrane</keyword>
<feature type="transmembrane region" description="Helical" evidence="8">
    <location>
        <begin position="463"/>
        <end position="479"/>
    </location>
</feature>
<evidence type="ECO:0000256" key="3">
    <source>
        <dbReference type="ARBA" id="ARBA00022475"/>
    </source>
</evidence>
<name>A0AA35CKP9_9FIRM</name>
<feature type="transmembrane region" description="Helical" evidence="8">
    <location>
        <begin position="560"/>
        <end position="582"/>
    </location>
</feature>
<evidence type="ECO:0000256" key="8">
    <source>
        <dbReference type="SAM" id="Phobius"/>
    </source>
</evidence>
<comment type="subcellular location">
    <subcellularLocation>
        <location evidence="1">Cell membrane</location>
        <topology evidence="1">Multi-pass membrane protein</topology>
    </subcellularLocation>
</comment>
<feature type="transmembrane region" description="Helical" evidence="8">
    <location>
        <begin position="196"/>
        <end position="218"/>
    </location>
</feature>
<feature type="transmembrane region" description="Helical" evidence="8">
    <location>
        <begin position="42"/>
        <end position="61"/>
    </location>
</feature>
<dbReference type="InterPro" id="IPR051605">
    <property type="entry name" value="CstA"/>
</dbReference>
<dbReference type="Pfam" id="PF02554">
    <property type="entry name" value="CstA"/>
    <property type="match status" value="2"/>
</dbReference>
<evidence type="ECO:0000256" key="7">
    <source>
        <dbReference type="SAM" id="MobiDB-lite"/>
    </source>
</evidence>
<dbReference type="AlphaFoldDB" id="A0AA35CKP9"/>
<feature type="compositionally biased region" description="Basic residues" evidence="7">
    <location>
        <begin position="15"/>
        <end position="24"/>
    </location>
</feature>
<evidence type="ECO:0000256" key="2">
    <source>
        <dbReference type="ARBA" id="ARBA00007755"/>
    </source>
</evidence>
<feature type="domain" description="CstA N-terminal" evidence="9">
    <location>
        <begin position="421"/>
        <end position="532"/>
    </location>
</feature>
<sequence length="612" mass="66526">MVKASRPCEPAKGGSRSKRARRPRRALCRANKRKGGRGVSTPFWFVLLALIAYGIAFWGYGKWYDRTVWKPDPNRTTPAHMYTDGVEYFPVSKYVLWGYQYKSVAALGPILGPFIALNYGWAPALAWIILGNFFIGWLQDYGAIMVSIRNQGRSFGPITYEFTGAGGRSTLLGFILFYLVIISATFIQLIATFWNIFPGSFFATLGIIVTGVVVGQLMYKVKMGVGATTLIAFVLMIISFWLGTIPAFQWKLPFGAWNHATWALIVAAILWVASVLPLPTFIQPFNYVSFFPAFLAVIFILLGALLSPATGVTLAQPAWKGFTSPAGPMWPMMFVAIACGSISGWHSLVGSSSTSKQLDIETDAHPVGAGAMLSEGLLALASLAAYMVLSPQQIADLKNSSVGAWVFGATLLTKWLPFSDAALRVFYGTVLVIYAITVQALVTRFWRLVSAEVFGQSPLAQKHVSTFIGLLIPWVLAVSGTWNNIWLYFGGSNQLLAGLALMLITIHLARVKSPSIYTLIPATFMIVTTLSALLFQTWVFLQAAMAGPKATKVMEPLKSAAPAVANALDWVSVLIGLALFVLGIRMAVLTYQAYGRAVSGAMPQPTTVSGDD</sequence>
<dbReference type="KEGG" id="cmic:caldi_21690"/>
<gene>
    <name evidence="10" type="primary">cstA</name>
    <name evidence="10" type="ORF">caldi_21690</name>
</gene>
<evidence type="ECO:0000259" key="9">
    <source>
        <dbReference type="Pfam" id="PF02554"/>
    </source>
</evidence>
<feature type="transmembrane region" description="Helical" evidence="8">
    <location>
        <begin position="230"/>
        <end position="248"/>
    </location>
</feature>
<organism evidence="10 11">
    <name type="scientific">Caldinitratiruptor microaerophilus</name>
    <dbReference type="NCBI Taxonomy" id="671077"/>
    <lineage>
        <taxon>Bacteria</taxon>
        <taxon>Bacillati</taxon>
        <taxon>Bacillota</taxon>
        <taxon>Clostridia</taxon>
        <taxon>Eubacteriales</taxon>
        <taxon>Symbiobacteriaceae</taxon>
        <taxon>Caldinitratiruptor</taxon>
    </lineage>
</organism>
<accession>A0AA35CKP9</accession>
<feature type="transmembrane region" description="Helical" evidence="8">
    <location>
        <begin position="421"/>
        <end position="442"/>
    </location>
</feature>
<dbReference type="EMBL" id="AP025628">
    <property type="protein sequence ID" value="BDG61079.1"/>
    <property type="molecule type" value="Genomic_DNA"/>
</dbReference>
<dbReference type="InterPro" id="IPR003706">
    <property type="entry name" value="CstA_N"/>
</dbReference>
<keyword evidence="3" id="KW-1003">Cell membrane</keyword>
<feature type="transmembrane region" description="Helical" evidence="8">
    <location>
        <begin position="260"/>
        <end position="278"/>
    </location>
</feature>